<feature type="compositionally biased region" description="Low complexity" evidence="1">
    <location>
        <begin position="213"/>
        <end position="244"/>
    </location>
</feature>
<evidence type="ECO:0000313" key="3">
    <source>
        <dbReference type="Proteomes" id="UP000234585"/>
    </source>
</evidence>
<dbReference type="AlphaFoldDB" id="A0A2I2FG98"/>
<feature type="region of interest" description="Disordered" evidence="1">
    <location>
        <begin position="204"/>
        <end position="310"/>
    </location>
</feature>
<feature type="compositionally biased region" description="Pro residues" evidence="1">
    <location>
        <begin position="386"/>
        <end position="401"/>
    </location>
</feature>
<gene>
    <name evidence="2" type="ORF">BDW47DRAFT_130819</name>
</gene>
<accession>A0A2I2FG98</accession>
<feature type="compositionally biased region" description="Polar residues" evidence="1">
    <location>
        <begin position="148"/>
        <end position="159"/>
    </location>
</feature>
<dbReference type="EMBL" id="KZ559128">
    <property type="protein sequence ID" value="PLB39652.1"/>
    <property type="molecule type" value="Genomic_DNA"/>
</dbReference>
<dbReference type="GeneID" id="36524337"/>
<dbReference type="Proteomes" id="UP000234585">
    <property type="component" value="Unassembled WGS sequence"/>
</dbReference>
<organism evidence="2 3">
    <name type="scientific">Aspergillus candidus</name>
    <dbReference type="NCBI Taxonomy" id="41067"/>
    <lineage>
        <taxon>Eukaryota</taxon>
        <taxon>Fungi</taxon>
        <taxon>Dikarya</taxon>
        <taxon>Ascomycota</taxon>
        <taxon>Pezizomycotina</taxon>
        <taxon>Eurotiomycetes</taxon>
        <taxon>Eurotiomycetidae</taxon>
        <taxon>Eurotiales</taxon>
        <taxon>Aspergillaceae</taxon>
        <taxon>Aspergillus</taxon>
        <taxon>Aspergillus subgen. Circumdati</taxon>
    </lineage>
</organism>
<dbReference type="OrthoDB" id="4506260at2759"/>
<feature type="region of interest" description="Disordered" evidence="1">
    <location>
        <begin position="148"/>
        <end position="188"/>
    </location>
</feature>
<feature type="compositionally biased region" description="Low complexity" evidence="1">
    <location>
        <begin position="162"/>
        <end position="182"/>
    </location>
</feature>
<evidence type="ECO:0000313" key="2">
    <source>
        <dbReference type="EMBL" id="PLB39652.1"/>
    </source>
</evidence>
<dbReference type="RefSeq" id="XP_024673664.1">
    <property type="nucleotide sequence ID" value="XM_024817177.1"/>
</dbReference>
<feature type="region of interest" description="Disordered" evidence="1">
    <location>
        <begin position="368"/>
        <end position="413"/>
    </location>
</feature>
<proteinExistence type="predicted"/>
<feature type="compositionally biased region" description="Polar residues" evidence="1">
    <location>
        <begin position="284"/>
        <end position="310"/>
    </location>
</feature>
<sequence length="579" mass="61776">MSELAWSEDQLTSVLLSTLDADPNNQEDLSRYQPALDEFANSKTLEELEVETEGIWKEYQAQSSASGPSADEASDDIKIPSTEELISRYNWTQEDVKRGYKGGPVKFQYFDNPDSNGHDHSEEEIVVVEKEVDVISIASSVESTNAMTTTISSTDSGQLPETAISIPRSPASASTISSMSTPTDYSMLSDTGTNVSSFTRASTMISTESPGDSSLQSESASSISSSPSSVSSMVSTVSRPSDSSELPESTISVDSSPAQSPSTTGTPSDSSELPEPDMSVDSFPAQSTRATGPGNLSNNPNQLPAPALSTSSLAQSIRSMLLANYPPAVPTQRPLPDISIYPPPQGTLAPMDILLDPTKLRAPYTFRTATQPSKEASMDLPTRPAQLPPSPAQQPPAPPPTIYSSPAPRAQTIINTPNAPGALSSPLLSASTPKIPVQESPCIARAARKRRAAAINPTAVAPPTDNSNNDGNAHFEPQMGIERFLMQAFPDEVTPLQKRRVLNASPLGERIRYCRAPTADMAYGGRKLSVRSLRGMIFTARLAEARRVERAARAARYVVVSAQGAADQDVTMVDVQAEQ</sequence>
<name>A0A2I2FG98_ASPCN</name>
<feature type="compositionally biased region" description="Polar residues" evidence="1">
    <location>
        <begin position="246"/>
        <end position="259"/>
    </location>
</feature>
<feature type="region of interest" description="Disordered" evidence="1">
    <location>
        <begin position="59"/>
        <end position="79"/>
    </location>
</feature>
<feature type="compositionally biased region" description="Low complexity" evidence="1">
    <location>
        <begin position="260"/>
        <end position="271"/>
    </location>
</feature>
<reference evidence="2 3" key="1">
    <citation type="submission" date="2017-12" db="EMBL/GenBank/DDBJ databases">
        <authorList>
            <consortium name="DOE Joint Genome Institute"/>
            <person name="Haridas S."/>
            <person name="Kjaerbolling I."/>
            <person name="Vesth T.C."/>
            <person name="Frisvad J.C."/>
            <person name="Nybo J.L."/>
            <person name="Theobald S."/>
            <person name="Kuo A."/>
            <person name="Bowyer P."/>
            <person name="Matsuda Y."/>
            <person name="Mondo S."/>
            <person name="Lyhne E.K."/>
            <person name="Kogle M.E."/>
            <person name="Clum A."/>
            <person name="Lipzen A."/>
            <person name="Salamov A."/>
            <person name="Ngan C.Y."/>
            <person name="Daum C."/>
            <person name="Chiniquy J."/>
            <person name="Barry K."/>
            <person name="LaButti K."/>
            <person name="Simmons B.A."/>
            <person name="Magnuson J.K."/>
            <person name="Mortensen U.H."/>
            <person name="Larsen T.O."/>
            <person name="Grigoriev I.V."/>
            <person name="Baker S.E."/>
            <person name="Andersen M.R."/>
            <person name="Nordberg H.P."/>
            <person name="Cantor M.N."/>
            <person name="Hua S.X."/>
        </authorList>
    </citation>
    <scope>NUCLEOTIDE SEQUENCE [LARGE SCALE GENOMIC DNA]</scope>
    <source>
        <strain evidence="2 3">CBS 102.13</strain>
    </source>
</reference>
<evidence type="ECO:0000256" key="1">
    <source>
        <dbReference type="SAM" id="MobiDB-lite"/>
    </source>
</evidence>
<protein>
    <submittedName>
        <fullName evidence="2">Uncharacterized protein</fullName>
    </submittedName>
</protein>
<keyword evidence="3" id="KW-1185">Reference proteome</keyword>